<dbReference type="EMBL" id="JABBJJ010000142">
    <property type="protein sequence ID" value="NMO18553.1"/>
    <property type="molecule type" value="Genomic_DNA"/>
</dbReference>
<organism evidence="3 4">
    <name type="scientific">Pyxidicoccus fallax</name>
    <dbReference type="NCBI Taxonomy" id="394095"/>
    <lineage>
        <taxon>Bacteria</taxon>
        <taxon>Pseudomonadati</taxon>
        <taxon>Myxococcota</taxon>
        <taxon>Myxococcia</taxon>
        <taxon>Myxococcales</taxon>
        <taxon>Cystobacterineae</taxon>
        <taxon>Myxococcaceae</taxon>
        <taxon>Pyxidicoccus</taxon>
    </lineage>
</organism>
<evidence type="ECO:0000313" key="3">
    <source>
        <dbReference type="EMBL" id="NMO18553.1"/>
    </source>
</evidence>
<feature type="transmembrane region" description="Helical" evidence="2">
    <location>
        <begin position="133"/>
        <end position="152"/>
    </location>
</feature>
<keyword evidence="2" id="KW-0812">Transmembrane</keyword>
<proteinExistence type="predicted"/>
<feature type="region of interest" description="Disordered" evidence="1">
    <location>
        <begin position="1"/>
        <end position="127"/>
    </location>
</feature>
<protein>
    <submittedName>
        <fullName evidence="3">Uncharacterized protein</fullName>
    </submittedName>
</protein>
<evidence type="ECO:0000313" key="4">
    <source>
        <dbReference type="Proteomes" id="UP000518300"/>
    </source>
</evidence>
<gene>
    <name evidence="3" type="ORF">HG543_27360</name>
</gene>
<dbReference type="Proteomes" id="UP000518300">
    <property type="component" value="Unassembled WGS sequence"/>
</dbReference>
<reference evidence="3 4" key="1">
    <citation type="submission" date="2020-04" db="EMBL/GenBank/DDBJ databases">
        <title>Draft genome of Pyxidicoccus fallax type strain.</title>
        <authorList>
            <person name="Whitworth D.E."/>
        </authorList>
    </citation>
    <scope>NUCLEOTIDE SEQUENCE [LARGE SCALE GENOMIC DNA]</scope>
    <source>
        <strain evidence="3 4">DSM 14698</strain>
    </source>
</reference>
<evidence type="ECO:0000256" key="1">
    <source>
        <dbReference type="SAM" id="MobiDB-lite"/>
    </source>
</evidence>
<name>A0A848LLL9_9BACT</name>
<keyword evidence="4" id="KW-1185">Reference proteome</keyword>
<accession>A0A848LLL9</accession>
<dbReference type="AlphaFoldDB" id="A0A848LLL9"/>
<sequence>MPRVEARPPVPPPPPPDALPELPELDLGERTEVLSLKAGLAPEPPTPAPQPRPSQPALAPPPRASQPAMAPPPRASTTGVPAQGTHARAPAPTRPSVAVPAVPELRAVQPPAARPPAKEADAPATGGGGKWKWLALGGGGVLVLAVVALVMLRGPGSAFVNVEPGEHVYVGGVRMEEGSAPLDSLNGPLLISTAVDGKLRRFGTTRQRDGIDVRTLATAAPQPGTKGLLSVTGSAPGCQVQVGGAMLPGVTPLAKTPIDAGRELEVLVNCQGSVDRLWVMAVPGQEIEVAAR</sequence>
<comment type="caution">
    <text evidence="3">The sequence shown here is derived from an EMBL/GenBank/DDBJ whole genome shotgun (WGS) entry which is preliminary data.</text>
</comment>
<feature type="compositionally biased region" description="Pro residues" evidence="1">
    <location>
        <begin position="8"/>
        <end position="18"/>
    </location>
</feature>
<feature type="compositionally biased region" description="Pro residues" evidence="1">
    <location>
        <begin position="42"/>
        <end position="74"/>
    </location>
</feature>
<keyword evidence="2" id="KW-0472">Membrane</keyword>
<keyword evidence="2" id="KW-1133">Transmembrane helix</keyword>
<evidence type="ECO:0000256" key="2">
    <source>
        <dbReference type="SAM" id="Phobius"/>
    </source>
</evidence>